<dbReference type="Pfam" id="PF04117">
    <property type="entry name" value="Mpv17_PMP22"/>
    <property type="match status" value="1"/>
</dbReference>
<evidence type="ECO:0000313" key="9">
    <source>
        <dbReference type="Proteomes" id="UP000002605"/>
    </source>
</evidence>
<dbReference type="AlphaFoldDB" id="B9WD00"/>
<dbReference type="PANTHER" id="PTHR11266">
    <property type="entry name" value="PEROXISOMAL MEMBRANE PROTEIN 2, PXMP2 MPV17"/>
    <property type="match status" value="1"/>
</dbReference>
<dbReference type="KEGG" id="cdu:CD36_80190"/>
<dbReference type="PANTHER" id="PTHR11266:SF93">
    <property type="entry name" value="INTEGRAL MEMBRANE PROTEIN 25D9-6"/>
    <property type="match status" value="1"/>
</dbReference>
<keyword evidence="5 6" id="KW-0472">Membrane</keyword>
<gene>
    <name evidence="7" type="ordered locus">Cd36_80190</name>
    <name evidence="8" type="ORF">CD36_80190</name>
</gene>
<dbReference type="EMBL" id="FM992690">
    <property type="protein sequence ID" value="CAX42549.1"/>
    <property type="molecule type" value="Genomic_DNA"/>
</dbReference>
<evidence type="ECO:0000256" key="2">
    <source>
        <dbReference type="ARBA" id="ARBA00006824"/>
    </source>
</evidence>
<evidence type="ECO:0000256" key="4">
    <source>
        <dbReference type="ARBA" id="ARBA00022989"/>
    </source>
</evidence>
<keyword evidence="9" id="KW-1185">Reference proteome</keyword>
<keyword evidence="3 6" id="KW-0812">Transmembrane</keyword>
<dbReference type="GeneID" id="8046749"/>
<dbReference type="CGD" id="CAL0000168639">
    <property type="gene designation" value="Cd36_80190"/>
</dbReference>
<proteinExistence type="inferred from homology"/>
<accession>B9WD00</accession>
<dbReference type="GO" id="GO:0005778">
    <property type="term" value="C:peroxisomal membrane"/>
    <property type="evidence" value="ECO:0007669"/>
    <property type="project" value="TreeGrafter"/>
</dbReference>
<organism evidence="8 9">
    <name type="scientific">Candida dubliniensis (strain CD36 / ATCC MYA-646 / CBS 7987 / NCPF 3949 / NRRL Y-17841)</name>
    <name type="common">Yeast</name>
    <dbReference type="NCBI Taxonomy" id="573826"/>
    <lineage>
        <taxon>Eukaryota</taxon>
        <taxon>Fungi</taxon>
        <taxon>Dikarya</taxon>
        <taxon>Ascomycota</taxon>
        <taxon>Saccharomycotina</taxon>
        <taxon>Pichiomycetes</taxon>
        <taxon>Debaryomycetaceae</taxon>
        <taxon>Candida/Lodderomyces clade</taxon>
        <taxon>Candida</taxon>
    </lineage>
</organism>
<evidence type="ECO:0008006" key="10">
    <source>
        <dbReference type="Google" id="ProtNLM"/>
    </source>
</evidence>
<feature type="transmembrane region" description="Helical" evidence="6">
    <location>
        <begin position="185"/>
        <end position="203"/>
    </location>
</feature>
<evidence type="ECO:0000313" key="7">
    <source>
        <dbReference type="CGD" id="CAL0000168639"/>
    </source>
</evidence>
<reference evidence="8 9" key="1">
    <citation type="journal article" date="2009" name="Genome Res.">
        <title>Comparative genomics of the fungal pathogens Candida dubliniensis and Candida albicans.</title>
        <authorList>
            <person name="Jackson A.P."/>
            <person name="Gamble J.A."/>
            <person name="Yeomans T."/>
            <person name="Moran G.P."/>
            <person name="Saunders D."/>
            <person name="Harris D."/>
            <person name="Aslett M."/>
            <person name="Barrell J.F."/>
            <person name="Butler G."/>
            <person name="Citiulo F."/>
            <person name="Coleman D.C."/>
            <person name="de Groot P.W.J."/>
            <person name="Goodwin T.J."/>
            <person name="Quail M.A."/>
            <person name="McQuillan J."/>
            <person name="Munro C.A."/>
            <person name="Pain A."/>
            <person name="Poulter R.T."/>
            <person name="Rajandream M.A."/>
            <person name="Renauld H."/>
            <person name="Spiering M.J."/>
            <person name="Tivey A."/>
            <person name="Gow N.A.R."/>
            <person name="Barrell B."/>
            <person name="Sullivan D.J."/>
            <person name="Berriman M."/>
        </authorList>
    </citation>
    <scope>NUCLEOTIDE SEQUENCE [LARGE SCALE GENOMIC DNA]</scope>
    <source>
        <strain evidence="9">CD36 / ATCC MYA-646 / CBS 7987 / NCPF 3949 / NRRL Y-17841</strain>
    </source>
</reference>
<evidence type="ECO:0000256" key="6">
    <source>
        <dbReference type="RuleBase" id="RU363053"/>
    </source>
</evidence>
<comment type="subcellular location">
    <subcellularLocation>
        <location evidence="1">Membrane</location>
        <topology evidence="1">Multi-pass membrane protein</topology>
    </subcellularLocation>
</comment>
<dbReference type="VEuPathDB" id="FungiDB:CD36_80190"/>
<evidence type="ECO:0000256" key="3">
    <source>
        <dbReference type="ARBA" id="ARBA00022692"/>
    </source>
</evidence>
<keyword evidence="4 6" id="KW-1133">Transmembrane helix</keyword>
<protein>
    <recommendedName>
        <fullName evidence="10">Peroxisomal membrane protein</fullName>
    </recommendedName>
</protein>
<feature type="transmembrane region" description="Helical" evidence="6">
    <location>
        <begin position="129"/>
        <end position="153"/>
    </location>
</feature>
<comment type="similarity">
    <text evidence="2 6">Belongs to the peroxisomal membrane protein PXMP2/4 family.</text>
</comment>
<dbReference type="OrthoDB" id="860at2759"/>
<evidence type="ECO:0000256" key="5">
    <source>
        <dbReference type="ARBA" id="ARBA00023136"/>
    </source>
</evidence>
<name>B9WD00_CANDC</name>
<dbReference type="eggNOG" id="KOG1944">
    <property type="taxonomic scope" value="Eukaryota"/>
</dbReference>
<dbReference type="HOGENOM" id="CLU_066033_2_0_1"/>
<sequence>MRSNPLIYINRANTPKKKNFFFSTTFPPAMSALQSLNAQYLAYIIKYPLLTKSITSGVFSGLNETVASVITNEFKETKIAGIKIKHVFTEKLLTMIIYGSCIATPISHYMYFIINSKIFKGPLTKSGKILQILTSLSTVTPTLAACFVSWIALINNYKLPKGTIDPVTELNKVVAIVRAGLKKGYFGVLKSSLVTSSIALVIAQKFVPPELWVVFFNVVYFFLGTYQNTKLKRLQKQQRLSK</sequence>
<feature type="transmembrane region" description="Helical" evidence="6">
    <location>
        <begin position="209"/>
        <end position="226"/>
    </location>
</feature>
<dbReference type="InterPro" id="IPR007248">
    <property type="entry name" value="Mpv17_PMP22"/>
</dbReference>
<evidence type="ECO:0000256" key="1">
    <source>
        <dbReference type="ARBA" id="ARBA00004141"/>
    </source>
</evidence>
<dbReference type="Proteomes" id="UP000002605">
    <property type="component" value="Chromosome 3"/>
</dbReference>
<feature type="transmembrane region" description="Helical" evidence="6">
    <location>
        <begin position="92"/>
        <end position="114"/>
    </location>
</feature>
<evidence type="ECO:0000313" key="8">
    <source>
        <dbReference type="EMBL" id="CAX42549.1"/>
    </source>
</evidence>
<dbReference type="RefSeq" id="XP_002418967.1">
    <property type="nucleotide sequence ID" value="XM_002418922.1"/>
</dbReference>